<comment type="caution">
    <text evidence="4">The sequence shown here is derived from an EMBL/GenBank/DDBJ whole genome shotgun (WGS) entry which is preliminary data.</text>
</comment>
<dbReference type="InterPro" id="IPR027039">
    <property type="entry name" value="Crtac1"/>
</dbReference>
<keyword evidence="5" id="KW-1185">Reference proteome</keyword>
<dbReference type="RefSeq" id="WP_314518225.1">
    <property type="nucleotide sequence ID" value="NZ_JASJOU010000018.1"/>
</dbReference>
<dbReference type="PANTHER" id="PTHR16026">
    <property type="entry name" value="CARTILAGE ACIDIC PROTEIN 1"/>
    <property type="match status" value="1"/>
</dbReference>
<name>A0AAE3UHS8_9BACT</name>
<evidence type="ECO:0000256" key="1">
    <source>
        <dbReference type="ARBA" id="ARBA00022729"/>
    </source>
</evidence>
<evidence type="ECO:0000313" key="4">
    <source>
        <dbReference type="EMBL" id="MDJ1505800.1"/>
    </source>
</evidence>
<keyword evidence="2" id="KW-1133">Transmembrane helix</keyword>
<reference evidence="4" key="1">
    <citation type="submission" date="2023-05" db="EMBL/GenBank/DDBJ databases">
        <authorList>
            <person name="Zhang X."/>
        </authorList>
    </citation>
    <scope>NUCLEOTIDE SEQUENCE</scope>
    <source>
        <strain evidence="4">BD1B2-1</strain>
    </source>
</reference>
<evidence type="ECO:0000313" key="5">
    <source>
        <dbReference type="Proteomes" id="UP001232063"/>
    </source>
</evidence>
<sequence length="1208" mass="134675">MQLLPLIRKENIYLFCTYIAFFLSLLLYSGCAERTAEKQTALFESLPSSHTGITFTNRLQESQQLNIVTFEYFYNGGGVGILDINNDGLMDVVLGGNMVPSRLYLNKGDFRFEDITIQAGMQTQGWVSGISVADVNADGYMDIYLCKAGPYRASKPDRNTRQTNELYINQKNNTFKEQAQQYGLNFTGHTTQAAFFDYDRDGDLDCYLLTNVMESVGPNIIRPKVSDGSSITTDRLYCNNGDQTFSDVSLKAGIVHQGYGLGLAITDINQDGWLDVYVSNDYLSNDLLYINQQNGTFTEEASVCFKHQSYSAMGNDAADIDNDGLVDIVTVDMLPASNERRKLMLGSMNYDRHLAELRAGYAPQYVRNTLQHNNGNGTFSEIGRLAGIHATDWSWAPLLADFDNDGYKDLLVTNGYPKDITNRDFALYRMEAFHSTLSDAQYRKQLSGMLTSVKGALVPNHLFKGSSDMLFSDQSEAWGMSEPSYSNGAAYADLDNDGDLDLVINNIDREAFVYRNRLNEKSSSEKSVQSRHHFLRIVLTGEGKNTQGYGAKVDIFYGRQHQFFEQSPLRGYQSSVDPVLHVGLGNIDQVDSLIVTWPDGKKECVRQLRADRTRTLSAVNAHHIRQEVKPAEKVLFTKAPIQMDLDYKHTDEPYIDFKIQPLLLHLLSQQGPGLAVGDMDQNGLEDFYVGGAFNHSGRLFFQHQGGTFKHKPLVMGKKYEEDEGVLLFDADGDKDLDLFVVSGSSEFAPGSAYYQDRLYHNDGKGNFTLTPDALPRMRSSGTCVSAADYDRDGDLDLFVGGSVIPTRYPFSSKSYILRNDKGRFIDVTYTLAPELTSAGMVSSALWTDFDQDGWMDLILAGEWMPITFYHNLKGRFVNVTEATGLIHTHGLWNSITAADFDGDNDTDYVLGNLGLNNEYHASAQRPLVLYANDFDQNGVVDPVIFQVSGDTHKKNDSLYPVHSRDEMISQMNYLRKRFPAYAPYARATLADIFSVEEQKAASVFSCERLESVYIENKGKGKFALAALPLAAQVSPVFGMVSGDYDGDSYPDLLLIGNSYATESITGCYDASGGLLLKGNGKGKFIPVPAQKSGFWVDKDAKALAEVCLSSGKKILLATQNNDSLKTFLVSRPSGKRVFTPQALDAWAELRFPSGRVQRLEFYYGSSYLSQSTRSYWIEASCQLTVYDFQGKARKIIPTIALNKHSPIY</sequence>
<keyword evidence="1" id="KW-0732">Signal</keyword>
<evidence type="ECO:0000259" key="3">
    <source>
        <dbReference type="Pfam" id="PF07593"/>
    </source>
</evidence>
<dbReference type="InterPro" id="IPR013517">
    <property type="entry name" value="FG-GAP"/>
</dbReference>
<dbReference type="InterPro" id="IPR028994">
    <property type="entry name" value="Integrin_alpha_N"/>
</dbReference>
<keyword evidence="2" id="KW-0812">Transmembrane</keyword>
<dbReference type="AlphaFoldDB" id="A0AAE3UHS8"/>
<dbReference type="Gene3D" id="2.130.10.130">
    <property type="entry name" value="Integrin alpha, N-terminal"/>
    <property type="match status" value="3"/>
</dbReference>
<feature type="domain" description="ASPIC/UnbV" evidence="3">
    <location>
        <begin position="548"/>
        <end position="613"/>
    </location>
</feature>
<proteinExistence type="predicted"/>
<dbReference type="SUPFAM" id="SSF69318">
    <property type="entry name" value="Integrin alpha N-terminal domain"/>
    <property type="match status" value="2"/>
</dbReference>
<organism evidence="4 5">
    <name type="scientific">Xanthocytophaga agilis</name>
    <dbReference type="NCBI Taxonomy" id="3048010"/>
    <lineage>
        <taxon>Bacteria</taxon>
        <taxon>Pseudomonadati</taxon>
        <taxon>Bacteroidota</taxon>
        <taxon>Cytophagia</taxon>
        <taxon>Cytophagales</taxon>
        <taxon>Rhodocytophagaceae</taxon>
        <taxon>Xanthocytophaga</taxon>
    </lineage>
</organism>
<dbReference type="PANTHER" id="PTHR16026:SF0">
    <property type="entry name" value="CARTILAGE ACIDIC PROTEIN 1"/>
    <property type="match status" value="1"/>
</dbReference>
<dbReference type="EMBL" id="JASJOU010000018">
    <property type="protein sequence ID" value="MDJ1505800.1"/>
    <property type="molecule type" value="Genomic_DNA"/>
</dbReference>
<dbReference type="Pfam" id="PF13517">
    <property type="entry name" value="FG-GAP_3"/>
    <property type="match status" value="7"/>
</dbReference>
<dbReference type="Pfam" id="PF07593">
    <property type="entry name" value="UnbV_ASPIC"/>
    <property type="match status" value="1"/>
</dbReference>
<evidence type="ECO:0000256" key="2">
    <source>
        <dbReference type="SAM" id="Phobius"/>
    </source>
</evidence>
<accession>A0AAE3UHS8</accession>
<keyword evidence="2" id="KW-0472">Membrane</keyword>
<gene>
    <name evidence="4" type="ORF">QNI22_34405</name>
</gene>
<dbReference type="InterPro" id="IPR011519">
    <property type="entry name" value="UnbV_ASPIC"/>
</dbReference>
<dbReference type="Proteomes" id="UP001232063">
    <property type="component" value="Unassembled WGS sequence"/>
</dbReference>
<feature type="transmembrane region" description="Helical" evidence="2">
    <location>
        <begin position="12"/>
        <end position="30"/>
    </location>
</feature>
<protein>
    <submittedName>
        <fullName evidence="4">VCBS repeat-containing protein</fullName>
    </submittedName>
</protein>